<dbReference type="InterPro" id="IPR017853">
    <property type="entry name" value="GH"/>
</dbReference>
<organism evidence="1 2">
    <name type="scientific">Paenibacillus marchantiophytorum</name>
    <dbReference type="NCBI Taxonomy" id="1619310"/>
    <lineage>
        <taxon>Bacteria</taxon>
        <taxon>Bacillati</taxon>
        <taxon>Bacillota</taxon>
        <taxon>Bacilli</taxon>
        <taxon>Bacillales</taxon>
        <taxon>Paenibacillaceae</taxon>
        <taxon>Paenibacillus</taxon>
    </lineage>
</organism>
<dbReference type="SUPFAM" id="SSF51445">
    <property type="entry name" value="(Trans)glycosidases"/>
    <property type="match status" value="1"/>
</dbReference>
<dbReference type="Gene3D" id="3.20.20.70">
    <property type="entry name" value="Aldolase class I"/>
    <property type="match status" value="1"/>
</dbReference>
<gene>
    <name evidence="1" type="ORF">GCM10008018_25650</name>
</gene>
<proteinExistence type="predicted"/>
<accession>A0ABQ1EMN8</accession>
<evidence type="ECO:0000313" key="1">
    <source>
        <dbReference type="EMBL" id="GFZ78974.1"/>
    </source>
</evidence>
<comment type="caution">
    <text evidence="1">The sequence shown here is derived from an EMBL/GenBank/DDBJ whole genome shotgun (WGS) entry which is preliminary data.</text>
</comment>
<keyword evidence="2" id="KW-1185">Reference proteome</keyword>
<name>A0ABQ1EMN8_9BACL</name>
<reference evidence="2" key="1">
    <citation type="journal article" date="2019" name="Int. J. Syst. Evol. Microbiol.">
        <title>The Global Catalogue of Microorganisms (GCM) 10K type strain sequencing project: providing services to taxonomists for standard genome sequencing and annotation.</title>
        <authorList>
            <consortium name="The Broad Institute Genomics Platform"/>
            <consortium name="The Broad Institute Genome Sequencing Center for Infectious Disease"/>
            <person name="Wu L."/>
            <person name="Ma J."/>
        </authorList>
    </citation>
    <scope>NUCLEOTIDE SEQUENCE [LARGE SCALE GENOMIC DNA]</scope>
    <source>
        <strain evidence="2">CGMCC 1.15043</strain>
    </source>
</reference>
<sequence>MEISANHPRLPVEETPTGWCSWYCYGPAVREEDIIATVDEMSVHYPELKYVQCDDGYQAYMGDWLFPAQRSRT</sequence>
<dbReference type="InterPro" id="IPR013785">
    <property type="entry name" value="Aldolase_TIM"/>
</dbReference>
<dbReference type="EMBL" id="BMHE01000010">
    <property type="protein sequence ID" value="GFZ78974.1"/>
    <property type="molecule type" value="Genomic_DNA"/>
</dbReference>
<dbReference type="Proteomes" id="UP000615455">
    <property type="component" value="Unassembled WGS sequence"/>
</dbReference>
<evidence type="ECO:0008006" key="3">
    <source>
        <dbReference type="Google" id="ProtNLM"/>
    </source>
</evidence>
<protein>
    <recommendedName>
        <fullName evidence="3">Alpha-galactosidase</fullName>
    </recommendedName>
</protein>
<evidence type="ECO:0000313" key="2">
    <source>
        <dbReference type="Proteomes" id="UP000615455"/>
    </source>
</evidence>